<keyword evidence="9" id="KW-1185">Reference proteome</keyword>
<dbReference type="GO" id="GO:0045861">
    <property type="term" value="P:negative regulation of proteolysis"/>
    <property type="evidence" value="ECO:0007669"/>
    <property type="project" value="UniProtKB-ARBA"/>
</dbReference>
<dbReference type="InterPro" id="IPR036186">
    <property type="entry name" value="Serpin_sf"/>
</dbReference>
<dbReference type="GO" id="GO:0030195">
    <property type="term" value="P:negative regulation of blood coagulation"/>
    <property type="evidence" value="ECO:0007669"/>
    <property type="project" value="UniProtKB-ARBA"/>
</dbReference>
<evidence type="ECO:0000256" key="4">
    <source>
        <dbReference type="ARBA" id="ARBA00022690"/>
    </source>
</evidence>
<dbReference type="GeneID" id="114048156"/>
<feature type="domain" description="Serpin" evidence="7">
    <location>
        <begin position="42"/>
        <end position="450"/>
    </location>
</feature>
<evidence type="ECO:0000256" key="5">
    <source>
        <dbReference type="ARBA" id="ARBA00022900"/>
    </source>
</evidence>
<dbReference type="PANTHER" id="PTHR11461:SF125">
    <property type="entry name" value="SERPIN B12"/>
    <property type="match status" value="1"/>
</dbReference>
<dbReference type="SUPFAM" id="SSF56574">
    <property type="entry name" value="Serpins"/>
    <property type="match status" value="1"/>
</dbReference>
<feature type="compositionally biased region" description="Polar residues" evidence="6">
    <location>
        <begin position="120"/>
        <end position="130"/>
    </location>
</feature>
<reference evidence="8" key="3">
    <citation type="submission" date="2025-09" db="UniProtKB">
        <authorList>
            <consortium name="Ensembl"/>
        </authorList>
    </citation>
    <scope>IDENTIFICATION</scope>
</reference>
<evidence type="ECO:0000313" key="8">
    <source>
        <dbReference type="Ensembl" id="ENSVURP00010016897.1"/>
    </source>
</evidence>
<dbReference type="STRING" id="29139.ENSVURP00010016897"/>
<dbReference type="GeneTree" id="ENSGT00940000161829"/>
<comment type="subcellular location">
    <subcellularLocation>
        <location evidence="1">Cytoplasm</location>
    </subcellularLocation>
</comment>
<evidence type="ECO:0000256" key="1">
    <source>
        <dbReference type="ARBA" id="ARBA00004496"/>
    </source>
</evidence>
<dbReference type="FunFam" id="2.10.310.10:FF:000001">
    <property type="entry name" value="Serpin family A member 1"/>
    <property type="match status" value="1"/>
</dbReference>
<dbReference type="Ensembl" id="ENSVURT00010019204.1">
    <property type="protein sequence ID" value="ENSVURP00010016897.1"/>
    <property type="gene ID" value="ENSVURG00010012934.1"/>
</dbReference>
<accession>A0A4X2L752</accession>
<dbReference type="Gene3D" id="2.30.39.10">
    <property type="entry name" value="Alpha-1-antitrypsin, domain 1"/>
    <property type="match status" value="1"/>
</dbReference>
<feature type="region of interest" description="Disordered" evidence="6">
    <location>
        <begin position="93"/>
        <end position="134"/>
    </location>
</feature>
<dbReference type="PANTHER" id="PTHR11461">
    <property type="entry name" value="SERINE PROTEASE INHIBITOR, SERPIN"/>
    <property type="match status" value="1"/>
</dbReference>
<dbReference type="FunFam" id="2.30.39.10:FF:000035">
    <property type="entry name" value="Serine protease inhibitor (serpin) 16"/>
    <property type="match status" value="1"/>
</dbReference>
<dbReference type="OrthoDB" id="671595at2759"/>
<evidence type="ECO:0000256" key="6">
    <source>
        <dbReference type="SAM" id="MobiDB-lite"/>
    </source>
</evidence>
<keyword evidence="5" id="KW-0722">Serine protease inhibitor</keyword>
<name>A0A4X2L752_VOMUR</name>
<dbReference type="InterPro" id="IPR042185">
    <property type="entry name" value="Serpin_sf_2"/>
</dbReference>
<dbReference type="InterPro" id="IPR000215">
    <property type="entry name" value="Serpin_fam"/>
</dbReference>
<reference evidence="8" key="2">
    <citation type="submission" date="2025-08" db="UniProtKB">
        <authorList>
            <consortium name="Ensembl"/>
        </authorList>
    </citation>
    <scope>IDENTIFICATION</scope>
</reference>
<evidence type="ECO:0000313" key="9">
    <source>
        <dbReference type="Proteomes" id="UP000314987"/>
    </source>
</evidence>
<dbReference type="CTD" id="89777"/>
<dbReference type="GO" id="GO:0004867">
    <property type="term" value="F:serine-type endopeptidase inhibitor activity"/>
    <property type="evidence" value="ECO:0007669"/>
    <property type="project" value="UniProtKB-KW"/>
</dbReference>
<dbReference type="Gene3D" id="1.10.287.580">
    <property type="entry name" value="Helix hairpin bin"/>
    <property type="match status" value="1"/>
</dbReference>
<protein>
    <submittedName>
        <fullName evidence="8">Serpin family B member 12</fullName>
    </submittedName>
</protein>
<keyword evidence="4" id="KW-0646">Protease inhibitor</keyword>
<dbReference type="RefSeq" id="XP_027724888.1">
    <property type="nucleotide sequence ID" value="XM_027869087.1"/>
</dbReference>
<organism evidence="8 9">
    <name type="scientific">Vombatus ursinus</name>
    <name type="common">Common wombat</name>
    <dbReference type="NCBI Taxonomy" id="29139"/>
    <lineage>
        <taxon>Eukaryota</taxon>
        <taxon>Metazoa</taxon>
        <taxon>Chordata</taxon>
        <taxon>Craniata</taxon>
        <taxon>Vertebrata</taxon>
        <taxon>Euteleostomi</taxon>
        <taxon>Mammalia</taxon>
        <taxon>Metatheria</taxon>
        <taxon>Diprotodontia</taxon>
        <taxon>Vombatidae</taxon>
        <taxon>Vombatus</taxon>
    </lineage>
</organism>
<dbReference type="FunFam" id="2.30.39.10:FF:000014">
    <property type="entry name" value="Serpin family B member 9"/>
    <property type="match status" value="1"/>
</dbReference>
<dbReference type="OMA" id="CYFGKLL"/>
<keyword evidence="3" id="KW-0963">Cytoplasm</keyword>
<gene>
    <name evidence="8" type="primary">SERPINB12</name>
</gene>
<sequence>MMPESGYEKIREKTWFQIMVRYKPPFSFTMDSLVTANTKFCLDFFQKLSKGDEPANIFICPLSISAAFGMISLGAKRSTADQINEVLHFNEVSQSKGTEPEISSKGASQGDQGEQHETSESPNSQNTKSVSDGYRDSDSYFGKLLKKLDTIKSDYTLSMANRLYGEQEFPICAAYSDNVMEFYHTSIESVDFRKDTEKSRQQINFWVECQTQGKIKDLFDKDNITDSTVLVLVNAVYFKAKWEKSFDYEKTEDLPFWLNKNEQKNVKMMRQQNTFRTGYIEELKTQILEMNYIKGNLSMFVLLPSFPAEDSTGLEELEKQMTHEKIKEWTSPTIMCEEKVDVSFPQFTMESNLDLNFILQKMGITDIFDEAKSDLSGMSSSPNLYLSKALHKTFVEVNEDGTQAAAATGAVITTKSASPHVTFNANHPFLFFIKHNKTDTILFYGKVCSP</sequence>
<dbReference type="AlphaFoldDB" id="A0A4X2L752"/>
<dbReference type="SMART" id="SM00093">
    <property type="entry name" value="SERPIN"/>
    <property type="match status" value="1"/>
</dbReference>
<reference evidence="9" key="1">
    <citation type="submission" date="2018-12" db="EMBL/GenBank/DDBJ databases">
        <authorList>
            <person name="Yazar S."/>
        </authorList>
    </citation>
    <scope>NUCLEOTIDE SEQUENCE [LARGE SCALE GENOMIC DNA]</scope>
</reference>
<dbReference type="Gene3D" id="3.30.497.10">
    <property type="entry name" value="Antithrombin, subunit I, domain 2"/>
    <property type="match status" value="1"/>
</dbReference>
<evidence type="ECO:0000256" key="2">
    <source>
        <dbReference type="ARBA" id="ARBA00006426"/>
    </source>
</evidence>
<dbReference type="GO" id="GO:0005737">
    <property type="term" value="C:cytoplasm"/>
    <property type="evidence" value="ECO:0007669"/>
    <property type="project" value="UniProtKB-SubCell"/>
</dbReference>
<dbReference type="GO" id="GO:0005615">
    <property type="term" value="C:extracellular space"/>
    <property type="evidence" value="ECO:0007669"/>
    <property type="project" value="InterPro"/>
</dbReference>
<evidence type="ECO:0000256" key="3">
    <source>
        <dbReference type="ARBA" id="ARBA00022490"/>
    </source>
</evidence>
<comment type="similarity">
    <text evidence="2">Belongs to the serpin family. Ov-serpin subfamily.</text>
</comment>
<dbReference type="Pfam" id="PF00079">
    <property type="entry name" value="Serpin"/>
    <property type="match status" value="1"/>
</dbReference>
<evidence type="ECO:0000259" key="7">
    <source>
        <dbReference type="SMART" id="SM00093"/>
    </source>
</evidence>
<dbReference type="InterPro" id="IPR042178">
    <property type="entry name" value="Serpin_sf_1"/>
</dbReference>
<dbReference type="Gene3D" id="2.10.310.10">
    <property type="entry name" value="Serpins superfamily"/>
    <property type="match status" value="1"/>
</dbReference>
<dbReference type="Proteomes" id="UP000314987">
    <property type="component" value="Unassembled WGS sequence"/>
</dbReference>
<dbReference type="InterPro" id="IPR023796">
    <property type="entry name" value="Serpin_dom"/>
</dbReference>
<dbReference type="PROSITE" id="PS00284">
    <property type="entry name" value="SERPIN"/>
    <property type="match status" value="1"/>
</dbReference>
<dbReference type="InterPro" id="IPR023795">
    <property type="entry name" value="Serpin_CS"/>
</dbReference>
<proteinExistence type="inferred from homology"/>